<dbReference type="Pfam" id="PF00126">
    <property type="entry name" value="HTH_1"/>
    <property type="match status" value="1"/>
</dbReference>
<organism evidence="6 7">
    <name type="scientific">Nocardioides acrostichi</name>
    <dbReference type="NCBI Taxonomy" id="2784339"/>
    <lineage>
        <taxon>Bacteria</taxon>
        <taxon>Bacillati</taxon>
        <taxon>Actinomycetota</taxon>
        <taxon>Actinomycetes</taxon>
        <taxon>Propionibacteriales</taxon>
        <taxon>Nocardioidaceae</taxon>
        <taxon>Nocardioides</taxon>
    </lineage>
</organism>
<evidence type="ECO:0000313" key="7">
    <source>
        <dbReference type="Proteomes" id="UP000656804"/>
    </source>
</evidence>
<dbReference type="GO" id="GO:0003700">
    <property type="term" value="F:DNA-binding transcription factor activity"/>
    <property type="evidence" value="ECO:0007669"/>
    <property type="project" value="InterPro"/>
</dbReference>
<dbReference type="CDD" id="cd08423">
    <property type="entry name" value="PBP2_LTTR_like_6"/>
    <property type="match status" value="1"/>
</dbReference>
<evidence type="ECO:0000313" key="6">
    <source>
        <dbReference type="EMBL" id="MBF4161301.1"/>
    </source>
</evidence>
<dbReference type="EMBL" id="JADIVZ010000002">
    <property type="protein sequence ID" value="MBF4161301.1"/>
    <property type="molecule type" value="Genomic_DNA"/>
</dbReference>
<dbReference type="InterPro" id="IPR036390">
    <property type="entry name" value="WH_DNA-bd_sf"/>
</dbReference>
<dbReference type="SUPFAM" id="SSF46785">
    <property type="entry name" value="Winged helix' DNA-binding domain"/>
    <property type="match status" value="1"/>
</dbReference>
<dbReference type="PANTHER" id="PTHR30346:SF29">
    <property type="entry name" value="LYSR SUBSTRATE-BINDING"/>
    <property type="match status" value="1"/>
</dbReference>
<dbReference type="InterPro" id="IPR000847">
    <property type="entry name" value="LysR_HTH_N"/>
</dbReference>
<dbReference type="Proteomes" id="UP000656804">
    <property type="component" value="Unassembled WGS sequence"/>
</dbReference>
<proteinExistence type="inferred from homology"/>
<feature type="domain" description="HTH lysR-type" evidence="5">
    <location>
        <begin position="1"/>
        <end position="58"/>
    </location>
</feature>
<keyword evidence="4" id="KW-0804">Transcription</keyword>
<dbReference type="Pfam" id="PF03466">
    <property type="entry name" value="LysR_substrate"/>
    <property type="match status" value="1"/>
</dbReference>
<comment type="similarity">
    <text evidence="1">Belongs to the LysR transcriptional regulatory family.</text>
</comment>
<dbReference type="GO" id="GO:0032993">
    <property type="term" value="C:protein-DNA complex"/>
    <property type="evidence" value="ECO:0007669"/>
    <property type="project" value="TreeGrafter"/>
</dbReference>
<dbReference type="Gene3D" id="1.10.10.10">
    <property type="entry name" value="Winged helix-like DNA-binding domain superfamily/Winged helix DNA-binding domain"/>
    <property type="match status" value="1"/>
</dbReference>
<dbReference type="Gene3D" id="3.40.190.10">
    <property type="entry name" value="Periplasmic binding protein-like II"/>
    <property type="match status" value="2"/>
</dbReference>
<evidence type="ECO:0000256" key="1">
    <source>
        <dbReference type="ARBA" id="ARBA00009437"/>
    </source>
</evidence>
<comment type="caution">
    <text evidence="6">The sequence shown here is derived from an EMBL/GenBank/DDBJ whole genome shotgun (WGS) entry which is preliminary data.</text>
</comment>
<evidence type="ECO:0000256" key="3">
    <source>
        <dbReference type="ARBA" id="ARBA00023125"/>
    </source>
</evidence>
<keyword evidence="7" id="KW-1185">Reference proteome</keyword>
<dbReference type="AlphaFoldDB" id="A0A930Y6U0"/>
<evidence type="ECO:0000256" key="2">
    <source>
        <dbReference type="ARBA" id="ARBA00023015"/>
    </source>
</evidence>
<dbReference type="PRINTS" id="PR00039">
    <property type="entry name" value="HTHLYSR"/>
</dbReference>
<protein>
    <submittedName>
        <fullName evidence="6">LysR family transcriptional regulator</fullName>
    </submittedName>
</protein>
<evidence type="ECO:0000256" key="4">
    <source>
        <dbReference type="ARBA" id="ARBA00023163"/>
    </source>
</evidence>
<dbReference type="GO" id="GO:0003677">
    <property type="term" value="F:DNA binding"/>
    <property type="evidence" value="ECO:0007669"/>
    <property type="project" value="UniProtKB-KW"/>
</dbReference>
<dbReference type="InterPro" id="IPR005119">
    <property type="entry name" value="LysR_subst-bd"/>
</dbReference>
<dbReference type="PANTHER" id="PTHR30346">
    <property type="entry name" value="TRANSCRIPTIONAL DUAL REGULATOR HCAR-RELATED"/>
    <property type="match status" value="1"/>
</dbReference>
<name>A0A930Y6U0_9ACTN</name>
<keyword evidence="2" id="KW-0805">Transcription regulation</keyword>
<dbReference type="RefSeq" id="WP_194502537.1">
    <property type="nucleotide sequence ID" value="NZ_JADIVZ010000002.1"/>
</dbReference>
<dbReference type="InterPro" id="IPR036388">
    <property type="entry name" value="WH-like_DNA-bd_sf"/>
</dbReference>
<dbReference type="PROSITE" id="PS50931">
    <property type="entry name" value="HTH_LYSR"/>
    <property type="match status" value="1"/>
</dbReference>
<reference evidence="6" key="1">
    <citation type="submission" date="2020-11" db="EMBL/GenBank/DDBJ databases">
        <title>Nocardioides sp. CBS4Y-1, whole genome shotgun sequence.</title>
        <authorList>
            <person name="Tuo L."/>
        </authorList>
    </citation>
    <scope>NUCLEOTIDE SEQUENCE</scope>
    <source>
        <strain evidence="6">CBS4Y-1</strain>
    </source>
</reference>
<keyword evidence="3" id="KW-0238">DNA-binding</keyword>
<gene>
    <name evidence="6" type="ORF">ISG29_06325</name>
</gene>
<accession>A0A930Y6U0</accession>
<sequence length="301" mass="31061">MDVRRVLIFREVARSGSIAGAARSLGWTQPAVSQHLAALERQAGVPLVVRGPGGTTITEAGAALVRRADAIAAELHAAGEELGDLAGLRSGRVRLQSFPSAAATLVPDAVRSLADSHAGVSVGLVEAEPPDAVPAVAAGDADLALVFGYDGAPADLEGRAGLVWRPLLTEAVRLVTPPGLPVPSSVSELARSDWIGGCERCRGHLVQVCRRAGFEPALRHTTDDYVVVQNLVARGLGVAVLPDSALAAYRHPAVQVDDLAELGVRHVGVVHRTGADVVPATRALIAELEGAVAVYESGQGD</sequence>
<dbReference type="SUPFAM" id="SSF53850">
    <property type="entry name" value="Periplasmic binding protein-like II"/>
    <property type="match status" value="1"/>
</dbReference>
<evidence type="ECO:0000259" key="5">
    <source>
        <dbReference type="PROSITE" id="PS50931"/>
    </source>
</evidence>